<dbReference type="Pfam" id="PF02518">
    <property type="entry name" value="HATPase_c"/>
    <property type="match status" value="1"/>
</dbReference>
<dbReference type="InterPro" id="IPR007891">
    <property type="entry name" value="CHASE3"/>
</dbReference>
<dbReference type="SMART" id="SM00387">
    <property type="entry name" value="HATPase_c"/>
    <property type="match status" value="1"/>
</dbReference>
<dbReference type="InterPro" id="IPR011495">
    <property type="entry name" value="Sig_transdc_His_kin_sub2_dim/P"/>
</dbReference>
<keyword evidence="8" id="KW-0175">Coiled coil</keyword>
<dbReference type="InterPro" id="IPR005467">
    <property type="entry name" value="His_kinase_dom"/>
</dbReference>
<keyword evidence="9" id="KW-0812">Transmembrane</keyword>
<dbReference type="PANTHER" id="PTHR41523">
    <property type="entry name" value="TWO-COMPONENT SYSTEM SENSOR PROTEIN"/>
    <property type="match status" value="1"/>
</dbReference>
<protein>
    <recommendedName>
        <fullName evidence="2">histidine kinase</fullName>
        <ecNumber evidence="2">2.7.13.3</ecNumber>
    </recommendedName>
</protein>
<keyword evidence="9" id="KW-0472">Membrane</keyword>
<evidence type="ECO:0000259" key="10">
    <source>
        <dbReference type="PROSITE" id="PS50109"/>
    </source>
</evidence>
<dbReference type="RefSeq" id="WP_212657009.1">
    <property type="nucleotide sequence ID" value="NZ_JAGXTP010000001.1"/>
</dbReference>
<keyword evidence="5" id="KW-0547">Nucleotide-binding</keyword>
<evidence type="ECO:0000313" key="12">
    <source>
        <dbReference type="Proteomes" id="UP000678281"/>
    </source>
</evidence>
<evidence type="ECO:0000256" key="5">
    <source>
        <dbReference type="ARBA" id="ARBA00022741"/>
    </source>
</evidence>
<evidence type="ECO:0000256" key="3">
    <source>
        <dbReference type="ARBA" id="ARBA00022553"/>
    </source>
</evidence>
<evidence type="ECO:0000256" key="1">
    <source>
        <dbReference type="ARBA" id="ARBA00000085"/>
    </source>
</evidence>
<evidence type="ECO:0000256" key="9">
    <source>
        <dbReference type="SAM" id="Phobius"/>
    </source>
</evidence>
<evidence type="ECO:0000256" key="4">
    <source>
        <dbReference type="ARBA" id="ARBA00022679"/>
    </source>
</evidence>
<organism evidence="11 12">
    <name type="scientific">Devosia litorisediminis</name>
    <dbReference type="NCBI Taxonomy" id="2829817"/>
    <lineage>
        <taxon>Bacteria</taxon>
        <taxon>Pseudomonadati</taxon>
        <taxon>Pseudomonadota</taxon>
        <taxon>Alphaproteobacteria</taxon>
        <taxon>Hyphomicrobiales</taxon>
        <taxon>Devosiaceae</taxon>
        <taxon>Devosia</taxon>
    </lineage>
</organism>
<keyword evidence="6" id="KW-0418">Kinase</keyword>
<dbReference type="EC" id="2.7.13.3" evidence="2"/>
<dbReference type="EMBL" id="JAGXTP010000001">
    <property type="protein sequence ID" value="MBS3847380.1"/>
    <property type="molecule type" value="Genomic_DNA"/>
</dbReference>
<dbReference type="PROSITE" id="PS50109">
    <property type="entry name" value="HIS_KIN"/>
    <property type="match status" value="1"/>
</dbReference>
<name>A0A942E8M5_9HYPH</name>
<dbReference type="InterPro" id="IPR003594">
    <property type="entry name" value="HATPase_dom"/>
</dbReference>
<accession>A0A942E8M5</accession>
<evidence type="ECO:0000313" key="11">
    <source>
        <dbReference type="EMBL" id="MBS3847380.1"/>
    </source>
</evidence>
<dbReference type="Pfam" id="PF05227">
    <property type="entry name" value="CHASE3"/>
    <property type="match status" value="1"/>
</dbReference>
<dbReference type="CDD" id="cd19410">
    <property type="entry name" value="HK9-like_sensor"/>
    <property type="match status" value="1"/>
</dbReference>
<dbReference type="AlphaFoldDB" id="A0A942E8M5"/>
<keyword evidence="12" id="KW-1185">Reference proteome</keyword>
<dbReference type="SUPFAM" id="SSF55874">
    <property type="entry name" value="ATPase domain of HSP90 chaperone/DNA topoisomerase II/histidine kinase"/>
    <property type="match status" value="1"/>
</dbReference>
<comment type="caution">
    <text evidence="11">The sequence shown here is derived from an EMBL/GenBank/DDBJ whole genome shotgun (WGS) entry which is preliminary data.</text>
</comment>
<evidence type="ECO:0000256" key="6">
    <source>
        <dbReference type="ARBA" id="ARBA00022777"/>
    </source>
</evidence>
<dbReference type="Gene3D" id="3.30.565.10">
    <property type="entry name" value="Histidine kinase-like ATPase, C-terminal domain"/>
    <property type="match status" value="1"/>
</dbReference>
<keyword evidence="7" id="KW-0067">ATP-binding</keyword>
<dbReference type="PANTHER" id="PTHR41523:SF8">
    <property type="entry name" value="ETHYLENE RESPONSE SENSOR PROTEIN"/>
    <property type="match status" value="1"/>
</dbReference>
<dbReference type="Pfam" id="PF07568">
    <property type="entry name" value="HisKA_2"/>
    <property type="match status" value="1"/>
</dbReference>
<comment type="catalytic activity">
    <reaction evidence="1">
        <text>ATP + protein L-histidine = ADP + protein N-phospho-L-histidine.</text>
        <dbReference type="EC" id="2.7.13.3"/>
    </reaction>
</comment>
<gene>
    <name evidence="11" type="ORF">KD146_01600</name>
</gene>
<reference evidence="11" key="1">
    <citation type="submission" date="2021-04" db="EMBL/GenBank/DDBJ databases">
        <title>Devosia litorisediminis sp. nov., isolated from a sand dune.</title>
        <authorList>
            <person name="Park S."/>
            <person name="Yoon J.-H."/>
        </authorList>
    </citation>
    <scope>NUCLEOTIDE SEQUENCE</scope>
    <source>
        <strain evidence="11">BSSL-BM10</strain>
    </source>
</reference>
<dbReference type="GO" id="GO:0005524">
    <property type="term" value="F:ATP binding"/>
    <property type="evidence" value="ECO:0007669"/>
    <property type="project" value="UniProtKB-KW"/>
</dbReference>
<keyword evidence="3" id="KW-0597">Phosphoprotein</keyword>
<evidence type="ECO:0000256" key="2">
    <source>
        <dbReference type="ARBA" id="ARBA00012438"/>
    </source>
</evidence>
<feature type="transmembrane region" description="Helical" evidence="9">
    <location>
        <begin position="188"/>
        <end position="208"/>
    </location>
</feature>
<dbReference type="InterPro" id="IPR036890">
    <property type="entry name" value="HATPase_C_sf"/>
</dbReference>
<dbReference type="Proteomes" id="UP000678281">
    <property type="component" value="Unassembled WGS sequence"/>
</dbReference>
<feature type="coiled-coil region" evidence="8">
    <location>
        <begin position="240"/>
        <end position="301"/>
    </location>
</feature>
<keyword evidence="9" id="KW-1133">Transmembrane helix</keyword>
<evidence type="ECO:0000256" key="7">
    <source>
        <dbReference type="ARBA" id="ARBA00022840"/>
    </source>
</evidence>
<feature type="domain" description="Histidine kinase" evidence="10">
    <location>
        <begin position="263"/>
        <end position="457"/>
    </location>
</feature>
<sequence length="463" mass="50461">MTKRVIERAKRPRITQRLAVLVSLTLVVLAVVASLVLMQGIERQIDDMTRTYEVRNQARELTLALTDAESSQLGYMLTEEKRYLESYRRASAAIETRMGSLAAVVSNDAAQASRVQSIVDDIRLRADGLAQVMTLVAGQRLDEARALLTSGSSERPMEPVRLALEQFIGEENQKLLDRNWSIDASRRWLVGAIIAALVGAVVLAYVLFVRAQREVRLLAHNRSLLQSEKEVLEAHVRERTQAVEEARAHAERERERVETLLQDTSHRIGNSLATVSSLLGLQLMRSKSDEVKQALEAARSRVHAIASAHRRLRLGEDLETASADEFLDAVLQDLSTTVSDAKGVKLTGEVDAIVISARDSTTIGILVGELVTNALKHAFPEEHGGNILVQLKRDGDGVPILSVTDDGVGMAADSQPGEGGLGSVIVKQLAHQFGGVPEYQRPPTGGLRVVVPLPGIENQQAGA</sequence>
<keyword evidence="4" id="KW-0808">Transferase</keyword>
<proteinExistence type="predicted"/>
<evidence type="ECO:0000256" key="8">
    <source>
        <dbReference type="SAM" id="Coils"/>
    </source>
</evidence>
<dbReference type="GO" id="GO:0004673">
    <property type="term" value="F:protein histidine kinase activity"/>
    <property type="evidence" value="ECO:0007669"/>
    <property type="project" value="UniProtKB-EC"/>
</dbReference>